<dbReference type="InterPro" id="IPR011010">
    <property type="entry name" value="DNA_brk_join_enz"/>
</dbReference>
<keyword evidence="4 6" id="KW-0238">DNA-binding</keyword>
<evidence type="ECO:0000256" key="1">
    <source>
        <dbReference type="ARBA" id="ARBA00003283"/>
    </source>
</evidence>
<dbReference type="GO" id="GO:0003677">
    <property type="term" value="F:DNA binding"/>
    <property type="evidence" value="ECO:0007669"/>
    <property type="project" value="UniProtKB-UniRule"/>
</dbReference>
<feature type="domain" description="Core-binding (CB)" evidence="8">
    <location>
        <begin position="63"/>
        <end position="149"/>
    </location>
</feature>
<dbReference type="EMBL" id="LITQ01000002">
    <property type="protein sequence ID" value="OAA94769.1"/>
    <property type="molecule type" value="Genomic_DNA"/>
</dbReference>
<gene>
    <name evidence="10" type="primary">int-Tn_2</name>
    <name evidence="10" type="ORF">CLCOS_23650</name>
    <name evidence="9" type="ORF">WX73_02483</name>
</gene>
<evidence type="ECO:0000256" key="5">
    <source>
        <dbReference type="ARBA" id="ARBA00023172"/>
    </source>
</evidence>
<dbReference type="InterPro" id="IPR044068">
    <property type="entry name" value="CB"/>
</dbReference>
<keyword evidence="5" id="KW-0233">DNA recombination</keyword>
<dbReference type="AlphaFoldDB" id="A0A166UBI8"/>
<dbReference type="PANTHER" id="PTHR30349">
    <property type="entry name" value="PHAGE INTEGRASE-RELATED"/>
    <property type="match status" value="1"/>
</dbReference>
<dbReference type="GO" id="GO:0006310">
    <property type="term" value="P:DNA recombination"/>
    <property type="evidence" value="ECO:0007669"/>
    <property type="project" value="UniProtKB-KW"/>
</dbReference>
<name>A0A166UBI8_9CLOT</name>
<dbReference type="CDD" id="cd01189">
    <property type="entry name" value="INT_ICEBs1_C_like"/>
    <property type="match status" value="1"/>
</dbReference>
<evidence type="ECO:0000259" key="7">
    <source>
        <dbReference type="PROSITE" id="PS51898"/>
    </source>
</evidence>
<dbReference type="InterPro" id="IPR002104">
    <property type="entry name" value="Integrase_catalytic"/>
</dbReference>
<evidence type="ECO:0000313" key="9">
    <source>
        <dbReference type="EMBL" id="OAA94769.1"/>
    </source>
</evidence>
<organism evidence="9 11">
    <name type="scientific">Clostridium coskatii</name>
    <dbReference type="NCBI Taxonomy" id="1705578"/>
    <lineage>
        <taxon>Bacteria</taxon>
        <taxon>Bacillati</taxon>
        <taxon>Bacillota</taxon>
        <taxon>Clostridia</taxon>
        <taxon>Eubacteriales</taxon>
        <taxon>Clostridiaceae</taxon>
        <taxon>Clostridium</taxon>
    </lineage>
</organism>
<accession>A0A166UBI8</accession>
<comment type="function">
    <text evidence="1">Site-specific tyrosine recombinase, which acts by catalyzing the cutting and rejoining of the recombining DNA molecules.</text>
</comment>
<evidence type="ECO:0000256" key="4">
    <source>
        <dbReference type="ARBA" id="ARBA00023125"/>
    </source>
</evidence>
<protein>
    <submittedName>
        <fullName evidence="9">Transposase from transposon Tn916</fullName>
    </submittedName>
</protein>
<evidence type="ECO:0000313" key="12">
    <source>
        <dbReference type="Proteomes" id="UP000093694"/>
    </source>
</evidence>
<reference evidence="9 11" key="1">
    <citation type="journal article" date="2015" name="Biotechnol. Bioeng.">
        <title>Genome sequence and phenotypic characterization of Caulobacter segnis.</title>
        <authorList>
            <person name="Patel S."/>
            <person name="Fletcher B."/>
            <person name="Scott D.C."/>
            <person name="Ely B."/>
        </authorList>
    </citation>
    <scope>NUCLEOTIDE SEQUENCE [LARGE SCALE GENOMIC DNA]</scope>
    <source>
        <strain evidence="9 11">PS02</strain>
    </source>
</reference>
<evidence type="ECO:0000259" key="8">
    <source>
        <dbReference type="PROSITE" id="PS51900"/>
    </source>
</evidence>
<evidence type="ECO:0000256" key="6">
    <source>
        <dbReference type="PROSITE-ProRule" id="PRU01248"/>
    </source>
</evidence>
<keyword evidence="3" id="KW-0229">DNA integration</keyword>
<dbReference type="PATRIC" id="fig|1705578.3.peg.1804"/>
<dbReference type="EMBL" id="LROR01000053">
    <property type="protein sequence ID" value="OBR93325.1"/>
    <property type="molecule type" value="Genomic_DNA"/>
</dbReference>
<dbReference type="InterPro" id="IPR013762">
    <property type="entry name" value="Integrase-like_cat_sf"/>
</dbReference>
<evidence type="ECO:0000313" key="11">
    <source>
        <dbReference type="Proteomes" id="UP000077384"/>
    </source>
</evidence>
<dbReference type="PANTHER" id="PTHR30349:SF41">
    <property type="entry name" value="INTEGRASE_RECOMBINASE PROTEIN MJ0367-RELATED"/>
    <property type="match status" value="1"/>
</dbReference>
<dbReference type="Proteomes" id="UP000093694">
    <property type="component" value="Unassembled WGS sequence"/>
</dbReference>
<dbReference type="Proteomes" id="UP000077384">
    <property type="component" value="Unassembled WGS sequence"/>
</dbReference>
<dbReference type="Pfam" id="PF00589">
    <property type="entry name" value="Phage_integrase"/>
    <property type="match status" value="1"/>
</dbReference>
<dbReference type="InterPro" id="IPR004107">
    <property type="entry name" value="Integrase_SAM-like_N"/>
</dbReference>
<proteinExistence type="inferred from homology"/>
<dbReference type="PROSITE" id="PS51900">
    <property type="entry name" value="CB"/>
    <property type="match status" value="1"/>
</dbReference>
<dbReference type="InterPro" id="IPR050090">
    <property type="entry name" value="Tyrosine_recombinase_XerCD"/>
</dbReference>
<evidence type="ECO:0000313" key="10">
    <source>
        <dbReference type="EMBL" id="OBR93325.1"/>
    </source>
</evidence>
<dbReference type="Gene3D" id="1.10.150.130">
    <property type="match status" value="1"/>
</dbReference>
<reference evidence="10 12" key="2">
    <citation type="journal article" date="2016" name="Front. Microbiol.">
        <title>Industrial Acetogenic Biocatalysts: A Comparative Metabolic and Genomic Analysis.</title>
        <authorList>
            <person name="Bengelsdorf F."/>
            <person name="Poehlein A."/>
            <person name="Sonja S."/>
            <person name="Erz C."/>
            <person name="Hummel T."/>
            <person name="Hoffmeister S."/>
            <person name="Daniel R."/>
            <person name="Durre P."/>
        </authorList>
    </citation>
    <scope>NUCLEOTIDE SEQUENCE [LARGE SCALE GENOMIC DNA]</scope>
    <source>
        <strain evidence="10 12">PTA-10522</strain>
    </source>
</reference>
<dbReference type="SUPFAM" id="SSF56349">
    <property type="entry name" value="DNA breaking-rejoining enzymes"/>
    <property type="match status" value="1"/>
</dbReference>
<dbReference type="Pfam" id="PF14659">
    <property type="entry name" value="Phage_int_SAM_3"/>
    <property type="match status" value="1"/>
</dbReference>
<dbReference type="PROSITE" id="PS51898">
    <property type="entry name" value="TYR_RECOMBINASE"/>
    <property type="match status" value="1"/>
</dbReference>
<feature type="domain" description="Tyr recombinase" evidence="7">
    <location>
        <begin position="177"/>
        <end position="384"/>
    </location>
</feature>
<dbReference type="GO" id="GO:0015074">
    <property type="term" value="P:DNA integration"/>
    <property type="evidence" value="ECO:0007669"/>
    <property type="project" value="UniProtKB-KW"/>
</dbReference>
<evidence type="ECO:0000256" key="2">
    <source>
        <dbReference type="ARBA" id="ARBA00008857"/>
    </source>
</evidence>
<dbReference type="Gene3D" id="1.10.443.10">
    <property type="entry name" value="Intergrase catalytic core"/>
    <property type="match status" value="1"/>
</dbReference>
<comment type="similarity">
    <text evidence="2">Belongs to the 'phage' integrase family.</text>
</comment>
<evidence type="ECO:0000256" key="3">
    <source>
        <dbReference type="ARBA" id="ARBA00022908"/>
    </source>
</evidence>
<dbReference type="InterPro" id="IPR010998">
    <property type="entry name" value="Integrase_recombinase_N"/>
</dbReference>
<sequence>MATKTNFTSNGKKYYRINYDIGMDADGKRIRKQFVGKSRKEAEKKKLDYINKMNAGLKDAKNMWLAQTLKSWLFEVVKMSGNIKRTTFARYEGLYRNYIENSPIGCMSLDKLESIQIQRYYNKLFRQGKSSNQINYVNKFLKQFLNYAVDCGYILKNPCSGKKVAIPKENSDKVSERHIPVFNNEDLTKIVKAESSKIKYIALFSLSTGMRRGEIIGLKENDIDYKLKEIHIRRTVATTTIFDDNNKRSKQTIVQEPKSKNSKRTIPLPASLVEIIKASIKIKKSEKLKAGSSYCKDNLDYIFLSEQGNLINAGNLDKTWAKFLRSLNIPHKKFHALRLTYATKQFENNIPLKTISMLLGHSSIEITANIYTHVLKKEKEKSADILADIKTMV</sequence>
<comment type="caution">
    <text evidence="9">The sequence shown here is derived from an EMBL/GenBank/DDBJ whole genome shotgun (WGS) entry which is preliminary data.</text>
</comment>
<dbReference type="RefSeq" id="WP_063600151.1">
    <property type="nucleotide sequence ID" value="NZ_LITQ01000002.1"/>
</dbReference>
<keyword evidence="12" id="KW-1185">Reference proteome</keyword>